<keyword evidence="2" id="KW-1003">Cell membrane</keyword>
<dbReference type="EMBL" id="FNKX01000001">
    <property type="protein sequence ID" value="SDQ25790.1"/>
    <property type="molecule type" value="Genomic_DNA"/>
</dbReference>
<dbReference type="STRING" id="157910.SAMN05445850_0009"/>
<feature type="transmembrane region" description="Helical" evidence="7">
    <location>
        <begin position="144"/>
        <end position="168"/>
    </location>
</feature>
<evidence type="ECO:0000256" key="6">
    <source>
        <dbReference type="SAM" id="MobiDB-lite"/>
    </source>
</evidence>
<reference evidence="9" key="1">
    <citation type="submission" date="2016-10" db="EMBL/GenBank/DDBJ databases">
        <authorList>
            <person name="Varghese N."/>
            <person name="Submissions S."/>
        </authorList>
    </citation>
    <scope>NUCLEOTIDE SEQUENCE [LARGE SCALE GENOMIC DNA]</scope>
    <source>
        <strain evidence="9">DUS833</strain>
    </source>
</reference>
<feature type="transmembrane region" description="Helical" evidence="7">
    <location>
        <begin position="362"/>
        <end position="382"/>
    </location>
</feature>
<dbReference type="InterPro" id="IPR001851">
    <property type="entry name" value="ABC_transp_permease"/>
</dbReference>
<organism evidence="8 9">
    <name type="scientific">Paraburkholderia tuberum</name>
    <dbReference type="NCBI Taxonomy" id="157910"/>
    <lineage>
        <taxon>Bacteria</taxon>
        <taxon>Pseudomonadati</taxon>
        <taxon>Pseudomonadota</taxon>
        <taxon>Betaproteobacteria</taxon>
        <taxon>Burkholderiales</taxon>
        <taxon>Burkholderiaceae</taxon>
        <taxon>Paraburkholderia</taxon>
    </lineage>
</organism>
<dbReference type="Pfam" id="PF02653">
    <property type="entry name" value="BPD_transp_2"/>
    <property type="match status" value="1"/>
</dbReference>
<evidence type="ECO:0000256" key="4">
    <source>
        <dbReference type="ARBA" id="ARBA00022989"/>
    </source>
</evidence>
<dbReference type="CDD" id="cd06580">
    <property type="entry name" value="TM_PBP1_transp_TpRbsC_like"/>
    <property type="match status" value="1"/>
</dbReference>
<evidence type="ECO:0000256" key="3">
    <source>
        <dbReference type="ARBA" id="ARBA00022692"/>
    </source>
</evidence>
<dbReference type="Proteomes" id="UP000199365">
    <property type="component" value="Unassembled WGS sequence"/>
</dbReference>
<proteinExistence type="predicted"/>
<dbReference type="PANTHER" id="PTHR47089">
    <property type="entry name" value="ABC TRANSPORTER, PERMEASE PROTEIN"/>
    <property type="match status" value="1"/>
</dbReference>
<comment type="subcellular location">
    <subcellularLocation>
        <location evidence="1">Cell membrane</location>
        <topology evidence="1">Multi-pass membrane protein</topology>
    </subcellularLocation>
</comment>
<keyword evidence="3 7" id="KW-0812">Transmembrane</keyword>
<evidence type="ECO:0000313" key="8">
    <source>
        <dbReference type="EMBL" id="SDQ25790.1"/>
    </source>
</evidence>
<dbReference type="PANTHER" id="PTHR47089:SF1">
    <property type="entry name" value="GUANOSINE ABC TRANSPORTER PERMEASE PROTEIN NUPP"/>
    <property type="match status" value="1"/>
</dbReference>
<keyword evidence="5 7" id="KW-0472">Membrane</keyword>
<evidence type="ECO:0000256" key="2">
    <source>
        <dbReference type="ARBA" id="ARBA00022475"/>
    </source>
</evidence>
<dbReference type="GO" id="GO:0005886">
    <property type="term" value="C:plasma membrane"/>
    <property type="evidence" value="ECO:0007669"/>
    <property type="project" value="UniProtKB-SubCell"/>
</dbReference>
<feature type="transmembrane region" description="Helical" evidence="7">
    <location>
        <begin position="93"/>
        <end position="111"/>
    </location>
</feature>
<evidence type="ECO:0000256" key="5">
    <source>
        <dbReference type="ARBA" id="ARBA00023136"/>
    </source>
</evidence>
<accession>A0A1H0ZEG6</accession>
<feature type="transmembrane region" description="Helical" evidence="7">
    <location>
        <begin position="317"/>
        <end position="350"/>
    </location>
</feature>
<feature type="transmembrane region" description="Helical" evidence="7">
    <location>
        <begin position="236"/>
        <end position="254"/>
    </location>
</feature>
<name>A0A1H0ZEG6_9BURK</name>
<sequence>MPAGHANTLTTHANADPEEQNPNTYTLPMMLPYRLEARTSPSRTMQLAVPLIAALLTLAIGFLIFGLVGRDPLQAMHGFFIEPLSSINGWSELLLKASPLCLIGLGLAIGYRANVWNIGAEGQMLLGGIAASGVAIYFDQASGWWILPTMMAAGILGGMAWAAIPAFLKSRFNTNEILVSLMLTYVATQLLIYLVSGPWRDPQGMNFPLSEMFSGDALFPTLYGDWHWKFLRGTRLNASVFLTLIAIPLVWLFMRKSFAGYRMNVGGLAPLAARYAGFSDKKTIWTSLLISGGLAGLAGMGEIAGPIGQLQATWSPGYGFTAIIVVFVGRLHPLGIVLASLLMALLYLGGEAVQTSMQLPQALSGVFQGLLLFCLLGADLFVNYRVRRRSAAAVAR</sequence>
<keyword evidence="9" id="KW-1185">Reference proteome</keyword>
<protein>
    <submittedName>
        <fullName evidence="8">Nucleoside ABC transporter membrane protein</fullName>
    </submittedName>
</protein>
<dbReference type="GO" id="GO:0022857">
    <property type="term" value="F:transmembrane transporter activity"/>
    <property type="evidence" value="ECO:0007669"/>
    <property type="project" value="InterPro"/>
</dbReference>
<feature type="transmembrane region" description="Helical" evidence="7">
    <location>
        <begin position="177"/>
        <end position="196"/>
    </location>
</feature>
<feature type="transmembrane region" description="Helical" evidence="7">
    <location>
        <begin position="284"/>
        <end position="305"/>
    </location>
</feature>
<dbReference type="AlphaFoldDB" id="A0A1H0ZEG6"/>
<evidence type="ECO:0000256" key="1">
    <source>
        <dbReference type="ARBA" id="ARBA00004651"/>
    </source>
</evidence>
<feature type="transmembrane region" description="Helical" evidence="7">
    <location>
        <begin position="118"/>
        <end position="138"/>
    </location>
</feature>
<evidence type="ECO:0000256" key="7">
    <source>
        <dbReference type="SAM" id="Phobius"/>
    </source>
</evidence>
<keyword evidence="4 7" id="KW-1133">Transmembrane helix</keyword>
<gene>
    <name evidence="8" type="ORF">SAMN05445850_0009</name>
</gene>
<evidence type="ECO:0000313" key="9">
    <source>
        <dbReference type="Proteomes" id="UP000199365"/>
    </source>
</evidence>
<feature type="region of interest" description="Disordered" evidence="6">
    <location>
        <begin position="1"/>
        <end position="23"/>
    </location>
</feature>
<feature type="transmembrane region" description="Helical" evidence="7">
    <location>
        <begin position="47"/>
        <end position="68"/>
    </location>
</feature>